<accession>A0A2U8WC70</accession>
<keyword evidence="2" id="KW-0964">Secreted</keyword>
<dbReference type="EMBL" id="CP029550">
    <property type="protein sequence ID" value="AWN43208.1"/>
    <property type="molecule type" value="Genomic_DNA"/>
</dbReference>
<evidence type="ECO:0008006" key="5">
    <source>
        <dbReference type="Google" id="ProtNLM"/>
    </source>
</evidence>
<dbReference type="PROSITE" id="PS00330">
    <property type="entry name" value="HEMOLYSIN_CALCIUM"/>
    <property type="match status" value="2"/>
</dbReference>
<organism evidence="3 4">
    <name type="scientific">Methylobacterium durans</name>
    <dbReference type="NCBI Taxonomy" id="2202825"/>
    <lineage>
        <taxon>Bacteria</taxon>
        <taxon>Pseudomonadati</taxon>
        <taxon>Pseudomonadota</taxon>
        <taxon>Alphaproteobacteria</taxon>
        <taxon>Hyphomicrobiales</taxon>
        <taxon>Methylobacteriaceae</taxon>
        <taxon>Methylobacterium</taxon>
    </lineage>
</organism>
<keyword evidence="4" id="KW-1185">Reference proteome</keyword>
<dbReference type="OrthoDB" id="8010440at2"/>
<dbReference type="PANTHER" id="PTHR38340">
    <property type="entry name" value="S-LAYER PROTEIN"/>
    <property type="match status" value="1"/>
</dbReference>
<name>A0A2U8WC70_9HYPH</name>
<dbReference type="InterPro" id="IPR011049">
    <property type="entry name" value="Serralysin-like_metalloprot_C"/>
</dbReference>
<dbReference type="RefSeq" id="WP_109893789.1">
    <property type="nucleotide sequence ID" value="NZ_CP029550.1"/>
</dbReference>
<evidence type="ECO:0000313" key="3">
    <source>
        <dbReference type="EMBL" id="AWN43208.1"/>
    </source>
</evidence>
<dbReference type="SUPFAM" id="SSF51120">
    <property type="entry name" value="beta-Roll"/>
    <property type="match status" value="2"/>
</dbReference>
<dbReference type="InterPro" id="IPR050557">
    <property type="entry name" value="RTX_toxin/Mannuronan_C5-epim"/>
</dbReference>
<reference evidence="4" key="1">
    <citation type="submission" date="2018-05" db="EMBL/GenBank/DDBJ databases">
        <title>Complete Genome Sequence of Methylobacterium sp. 17SD2-17.</title>
        <authorList>
            <person name="Srinivasan S."/>
        </authorList>
    </citation>
    <scope>NUCLEOTIDE SEQUENCE [LARGE SCALE GENOMIC DNA]</scope>
    <source>
        <strain evidence="4">17SD2-17</strain>
    </source>
</reference>
<dbReference type="GO" id="GO:0005509">
    <property type="term" value="F:calcium ion binding"/>
    <property type="evidence" value="ECO:0007669"/>
    <property type="project" value="InterPro"/>
</dbReference>
<evidence type="ECO:0000256" key="2">
    <source>
        <dbReference type="ARBA" id="ARBA00022525"/>
    </source>
</evidence>
<evidence type="ECO:0000256" key="1">
    <source>
        <dbReference type="ARBA" id="ARBA00004613"/>
    </source>
</evidence>
<gene>
    <name evidence="3" type="ORF">DK389_25275</name>
</gene>
<protein>
    <recommendedName>
        <fullName evidence="5">Calcium-binding protein</fullName>
    </recommendedName>
</protein>
<sequence length="723" mass="76156">MVEGSKNAAEYASGLANELANGVPSYIDDLSLERLDDSLTNLELIEKRLGKFADSFKKIDGALDDAVNALGSKSADLIGKGTHISATALGKLLPVMDGLNDANKVLDQGGSVQDAALRGVRSASVAILSGEIGTIAGGIAIGAAATLGAAPIAAAVIGATVSIGAAYVIGETVNGALNYIEPLEGRKPVPVNVHSFSLGNNVDSLDLTSINATAVIPDKELLVFDESQIDKTFSGAKWSFDPKTYEFKWLDEATRYKFEQTAAALDLQQEVLQKVPDIQANVTPTSAKYEFFSAGAGNDIIGGSDKTDILLGKAGNDRLGGGGGDDVIFGGTGADILIGGSGNDRLLGQEGADTLIGQAGDDQLDGGSGADYMWGGEGNDTYFVDDIGDRISDDTGQGNDTVYTSIDYSLSSDVLYSIDRQEIENLHANAGSKGLSLHGNWLANKIYSGAGDDQMMGFVGNDTYYVNSQGDRVFEDAHSGYDTVRTDVDYTLQAGQEIELLTCSDLSSSIGLKLTGNEFDNKFIGGSGANVFEGGEGNDTYVAMNNLDVVIEKVDSGTDAVESYISYELSANVENLFLMGSESKEATGNKSDNVIIGNAGSNLINGKLGNDILSGGAGNDTFCFSSQFGPSNVDHISDFEVRSDTFRLDKSVFSGLTSGEFSGEFFKDITSQDSSIDDNDRILYDHNTGNLYFDYDGKGSIDAVLFAVLDNRPTLLSQDFFVI</sequence>
<dbReference type="KEGG" id="mets:DK389_25275"/>
<dbReference type="Pfam" id="PF00353">
    <property type="entry name" value="HemolysinCabind"/>
    <property type="match status" value="5"/>
</dbReference>
<evidence type="ECO:0000313" key="4">
    <source>
        <dbReference type="Proteomes" id="UP000245926"/>
    </source>
</evidence>
<dbReference type="AlphaFoldDB" id="A0A2U8WC70"/>
<comment type="subcellular location">
    <subcellularLocation>
        <location evidence="1">Secreted</location>
    </subcellularLocation>
</comment>
<dbReference type="Proteomes" id="UP000245926">
    <property type="component" value="Chromosome"/>
</dbReference>
<dbReference type="Gene3D" id="2.150.10.10">
    <property type="entry name" value="Serralysin-like metalloprotease, C-terminal"/>
    <property type="match status" value="3"/>
</dbReference>
<dbReference type="PANTHER" id="PTHR38340:SF1">
    <property type="entry name" value="S-LAYER PROTEIN"/>
    <property type="match status" value="1"/>
</dbReference>
<dbReference type="PRINTS" id="PR00313">
    <property type="entry name" value="CABNDNGRPT"/>
</dbReference>
<dbReference type="InterPro" id="IPR018511">
    <property type="entry name" value="Hemolysin-typ_Ca-bd_CS"/>
</dbReference>
<proteinExistence type="predicted"/>
<dbReference type="InterPro" id="IPR001343">
    <property type="entry name" value="Hemolysn_Ca-bd"/>
</dbReference>
<dbReference type="GO" id="GO:0005576">
    <property type="term" value="C:extracellular region"/>
    <property type="evidence" value="ECO:0007669"/>
    <property type="project" value="UniProtKB-SubCell"/>
</dbReference>